<name>A0A6A3IHP2_9STRA</name>
<sequence length="61" mass="7051">MQKQQQRRQPSVVFSVLRFLLAIVRVTPVTPCHRIHQSSVIGHQFTSLRGLRSSKQLIRSL</sequence>
<organism evidence="2 7">
    <name type="scientific">Phytophthora rubi</name>
    <dbReference type="NCBI Taxonomy" id="129364"/>
    <lineage>
        <taxon>Eukaryota</taxon>
        <taxon>Sar</taxon>
        <taxon>Stramenopiles</taxon>
        <taxon>Oomycota</taxon>
        <taxon>Peronosporomycetes</taxon>
        <taxon>Peronosporales</taxon>
        <taxon>Peronosporaceae</taxon>
        <taxon>Phytophthora</taxon>
    </lineage>
</organism>
<evidence type="ECO:0000313" key="4">
    <source>
        <dbReference type="EMBL" id="KAE9291816.1"/>
    </source>
</evidence>
<evidence type="ECO:0000313" key="5">
    <source>
        <dbReference type="Proteomes" id="UP000429607"/>
    </source>
</evidence>
<evidence type="ECO:0000313" key="6">
    <source>
        <dbReference type="Proteomes" id="UP000434957"/>
    </source>
</evidence>
<accession>A0A6A3IHP2</accession>
<gene>
    <name evidence="3" type="ORF">PR001_g9037</name>
    <name evidence="2" type="ORF">PR002_g24471</name>
    <name evidence="4" type="ORF">PR003_g24924</name>
</gene>
<reference evidence="5 7" key="1">
    <citation type="submission" date="2018-09" db="EMBL/GenBank/DDBJ databases">
        <title>Genomic investigation of the strawberry pathogen Phytophthora fragariae indicates pathogenicity is determined by transcriptional variation in three key races.</title>
        <authorList>
            <person name="Adams T.M."/>
            <person name="Armitage A.D."/>
            <person name="Sobczyk M.K."/>
            <person name="Bates H.J."/>
            <person name="Dunwell J.M."/>
            <person name="Nellist C.F."/>
            <person name="Harrison R.J."/>
        </authorList>
    </citation>
    <scope>NUCLEOTIDE SEQUENCE [LARGE SCALE GENOMIC DNA]</scope>
    <source>
        <strain evidence="3 5">SCRP249</strain>
        <strain evidence="2 7">SCRP324</strain>
        <strain evidence="4 6">SCRP333</strain>
    </source>
</reference>
<dbReference type="Proteomes" id="UP000429607">
    <property type="component" value="Unassembled WGS sequence"/>
</dbReference>
<evidence type="ECO:0000256" key="1">
    <source>
        <dbReference type="SAM" id="SignalP"/>
    </source>
</evidence>
<keyword evidence="1" id="KW-0732">Signal</keyword>
<evidence type="ECO:0000313" key="3">
    <source>
        <dbReference type="EMBL" id="KAE9036018.1"/>
    </source>
</evidence>
<dbReference type="Proteomes" id="UP000435112">
    <property type="component" value="Unassembled WGS sequence"/>
</dbReference>
<dbReference type="AlphaFoldDB" id="A0A6A3IHP2"/>
<keyword evidence="6" id="KW-1185">Reference proteome</keyword>
<evidence type="ECO:0000313" key="7">
    <source>
        <dbReference type="Proteomes" id="UP000435112"/>
    </source>
</evidence>
<feature type="signal peptide" evidence="1">
    <location>
        <begin position="1"/>
        <end position="28"/>
    </location>
</feature>
<dbReference type="EMBL" id="QXFV01000490">
    <property type="protein sequence ID" value="KAE9036018.1"/>
    <property type="molecule type" value="Genomic_DNA"/>
</dbReference>
<proteinExistence type="predicted"/>
<protein>
    <recommendedName>
        <fullName evidence="8">Secreted protein</fullName>
    </recommendedName>
</protein>
<dbReference type="EMBL" id="QXFT01002892">
    <property type="protein sequence ID" value="KAE9291816.1"/>
    <property type="molecule type" value="Genomic_DNA"/>
</dbReference>
<dbReference type="EMBL" id="QXFU01003013">
    <property type="protein sequence ID" value="KAE8979233.1"/>
    <property type="molecule type" value="Genomic_DNA"/>
</dbReference>
<dbReference type="Proteomes" id="UP000434957">
    <property type="component" value="Unassembled WGS sequence"/>
</dbReference>
<evidence type="ECO:0000313" key="2">
    <source>
        <dbReference type="EMBL" id="KAE8979233.1"/>
    </source>
</evidence>
<evidence type="ECO:0008006" key="8">
    <source>
        <dbReference type="Google" id="ProtNLM"/>
    </source>
</evidence>
<comment type="caution">
    <text evidence="2">The sequence shown here is derived from an EMBL/GenBank/DDBJ whole genome shotgun (WGS) entry which is preliminary data.</text>
</comment>
<feature type="chain" id="PRO_5036164370" description="Secreted protein" evidence="1">
    <location>
        <begin position="29"/>
        <end position="61"/>
    </location>
</feature>